<organism evidence="2 3">
    <name type="scientific">Bythopirellula polymerisocia</name>
    <dbReference type="NCBI Taxonomy" id="2528003"/>
    <lineage>
        <taxon>Bacteria</taxon>
        <taxon>Pseudomonadati</taxon>
        <taxon>Planctomycetota</taxon>
        <taxon>Planctomycetia</taxon>
        <taxon>Pirellulales</taxon>
        <taxon>Lacipirellulaceae</taxon>
        <taxon>Bythopirellula</taxon>
    </lineage>
</organism>
<dbReference type="Proteomes" id="UP000318437">
    <property type="component" value="Unassembled WGS sequence"/>
</dbReference>
<keyword evidence="1" id="KW-0812">Transmembrane</keyword>
<keyword evidence="1" id="KW-1133">Transmembrane helix</keyword>
<dbReference type="EMBL" id="SJPS01000001">
    <property type="protein sequence ID" value="TWU29482.1"/>
    <property type="molecule type" value="Genomic_DNA"/>
</dbReference>
<comment type="caution">
    <text evidence="2">The sequence shown here is derived from an EMBL/GenBank/DDBJ whole genome shotgun (WGS) entry which is preliminary data.</text>
</comment>
<keyword evidence="3" id="KW-1185">Reference proteome</keyword>
<evidence type="ECO:0000313" key="3">
    <source>
        <dbReference type="Proteomes" id="UP000318437"/>
    </source>
</evidence>
<evidence type="ECO:0000313" key="2">
    <source>
        <dbReference type="EMBL" id="TWU29482.1"/>
    </source>
</evidence>
<keyword evidence="1" id="KW-0472">Membrane</keyword>
<feature type="transmembrane region" description="Helical" evidence="1">
    <location>
        <begin position="73"/>
        <end position="94"/>
    </location>
</feature>
<reference evidence="2 3" key="1">
    <citation type="submission" date="2019-02" db="EMBL/GenBank/DDBJ databases">
        <title>Deep-cultivation of Planctomycetes and their phenomic and genomic characterization uncovers novel biology.</title>
        <authorList>
            <person name="Wiegand S."/>
            <person name="Jogler M."/>
            <person name="Boedeker C."/>
            <person name="Pinto D."/>
            <person name="Vollmers J."/>
            <person name="Rivas-Marin E."/>
            <person name="Kohn T."/>
            <person name="Peeters S.H."/>
            <person name="Heuer A."/>
            <person name="Rast P."/>
            <person name="Oberbeckmann S."/>
            <person name="Bunk B."/>
            <person name="Jeske O."/>
            <person name="Meyerdierks A."/>
            <person name="Storesund J.E."/>
            <person name="Kallscheuer N."/>
            <person name="Luecker S."/>
            <person name="Lage O.M."/>
            <person name="Pohl T."/>
            <person name="Merkel B.J."/>
            <person name="Hornburger P."/>
            <person name="Mueller R.-W."/>
            <person name="Bruemmer F."/>
            <person name="Labrenz M."/>
            <person name="Spormann A.M."/>
            <person name="Op Den Camp H."/>
            <person name="Overmann J."/>
            <person name="Amann R."/>
            <person name="Jetten M.S.M."/>
            <person name="Mascher T."/>
            <person name="Medema M.H."/>
            <person name="Devos D.P."/>
            <person name="Kaster A.-K."/>
            <person name="Ovreas L."/>
            <person name="Rohde M."/>
            <person name="Galperin M.Y."/>
            <person name="Jogler C."/>
        </authorList>
    </citation>
    <scope>NUCLEOTIDE SEQUENCE [LARGE SCALE GENOMIC DNA]</scope>
    <source>
        <strain evidence="2 3">Pla144</strain>
    </source>
</reference>
<name>A0A5C6CXZ2_9BACT</name>
<protein>
    <submittedName>
        <fullName evidence="2">Uncharacterized protein</fullName>
    </submittedName>
</protein>
<accession>A0A5C6CXZ2</accession>
<evidence type="ECO:0000256" key="1">
    <source>
        <dbReference type="SAM" id="Phobius"/>
    </source>
</evidence>
<dbReference type="AlphaFoldDB" id="A0A5C6CXZ2"/>
<sequence length="95" mass="10349">MWKVVATLASMVVCGAVTLFVTALVLMELGSQHHNNKDYYGSHPALVLGPAVLGFLVPWALVWLLDKFVNQEAWKVGLLVFVSLVLCLAIRVSLG</sequence>
<dbReference type="RefSeq" id="WP_146447506.1">
    <property type="nucleotide sequence ID" value="NZ_SJPS01000001.1"/>
</dbReference>
<proteinExistence type="predicted"/>
<gene>
    <name evidence="2" type="ORF">Pla144_02600</name>
</gene>
<feature type="transmembrane region" description="Helical" evidence="1">
    <location>
        <begin position="6"/>
        <end position="27"/>
    </location>
</feature>
<feature type="transmembrane region" description="Helical" evidence="1">
    <location>
        <begin position="39"/>
        <end position="61"/>
    </location>
</feature>